<protein>
    <submittedName>
        <fullName evidence="1">Uncharacterized protein</fullName>
    </submittedName>
</protein>
<keyword evidence="2" id="KW-1185">Reference proteome</keyword>
<reference evidence="1 2" key="1">
    <citation type="journal article" date="2015" name="Sci. Rep.">
        <title>The power of single molecule real-time sequencing technology in the de novo assembly of a eukaryotic genome.</title>
        <authorList>
            <person name="Sakai H."/>
            <person name="Naito K."/>
            <person name="Ogiso-Tanaka E."/>
            <person name="Takahashi Y."/>
            <person name="Iseki K."/>
            <person name="Muto C."/>
            <person name="Satou K."/>
            <person name="Teruya K."/>
            <person name="Shiroma A."/>
            <person name="Shimoji M."/>
            <person name="Hirano T."/>
            <person name="Itoh T."/>
            <person name="Kaga A."/>
            <person name="Tomooka N."/>
        </authorList>
    </citation>
    <scope>NUCLEOTIDE SEQUENCE [LARGE SCALE GENOMIC DNA]</scope>
    <source>
        <strain evidence="2">cv. Shumari</strain>
    </source>
</reference>
<sequence>MDKVRREVRPSSTCSGKYSTSYHSVMYSSCSAPNLLNSSGNTTTPLMNLMLKVFTQAIFSPTPSMKEVTASIPLA</sequence>
<dbReference type="AlphaFoldDB" id="A0A0S3T3R8"/>
<dbReference type="EMBL" id="AP015043">
    <property type="protein sequence ID" value="BAT99729.1"/>
    <property type="molecule type" value="Genomic_DNA"/>
</dbReference>
<organism evidence="1 2">
    <name type="scientific">Vigna angularis var. angularis</name>
    <dbReference type="NCBI Taxonomy" id="157739"/>
    <lineage>
        <taxon>Eukaryota</taxon>
        <taxon>Viridiplantae</taxon>
        <taxon>Streptophyta</taxon>
        <taxon>Embryophyta</taxon>
        <taxon>Tracheophyta</taxon>
        <taxon>Spermatophyta</taxon>
        <taxon>Magnoliopsida</taxon>
        <taxon>eudicotyledons</taxon>
        <taxon>Gunneridae</taxon>
        <taxon>Pentapetalae</taxon>
        <taxon>rosids</taxon>
        <taxon>fabids</taxon>
        <taxon>Fabales</taxon>
        <taxon>Fabaceae</taxon>
        <taxon>Papilionoideae</taxon>
        <taxon>50 kb inversion clade</taxon>
        <taxon>NPAAA clade</taxon>
        <taxon>indigoferoid/millettioid clade</taxon>
        <taxon>Phaseoleae</taxon>
        <taxon>Vigna</taxon>
    </lineage>
</organism>
<gene>
    <name evidence="1" type="primary">Vigan.10G124100</name>
    <name evidence="1" type="ORF">VIGAN_10124100</name>
</gene>
<accession>A0A0S3T3R8</accession>
<evidence type="ECO:0000313" key="2">
    <source>
        <dbReference type="Proteomes" id="UP000291084"/>
    </source>
</evidence>
<name>A0A0S3T3R8_PHAAN</name>
<proteinExistence type="predicted"/>
<evidence type="ECO:0000313" key="1">
    <source>
        <dbReference type="EMBL" id="BAT99729.1"/>
    </source>
</evidence>
<dbReference type="Proteomes" id="UP000291084">
    <property type="component" value="Chromosome 10"/>
</dbReference>